<evidence type="ECO:0000313" key="1">
    <source>
        <dbReference type="EMBL" id="RNF92786.1"/>
    </source>
</evidence>
<reference evidence="1 2" key="1">
    <citation type="submission" date="2018-10" db="EMBL/GenBank/DDBJ databases">
        <title>An outbreak of IMP-63 producing strain in France.</title>
        <authorList>
            <person name="Bour M."/>
            <person name="Liapis E."/>
            <person name="Plesiat P."/>
        </authorList>
    </citation>
    <scope>NUCLEOTIDE SEQUENCE [LARGE SCALE GENOMIC DNA]</scope>
    <source>
        <strain evidence="1 2">12917</strain>
    </source>
</reference>
<gene>
    <name evidence="1" type="ORF">EFK07_05715</name>
</gene>
<protein>
    <submittedName>
        <fullName evidence="1">Uncharacterized protein</fullName>
    </submittedName>
</protein>
<proteinExistence type="predicted"/>
<dbReference type="Proteomes" id="UP000278162">
    <property type="component" value="Unassembled WGS sequence"/>
</dbReference>
<dbReference type="EMBL" id="RJAI01000009">
    <property type="protein sequence ID" value="RNF92786.1"/>
    <property type="molecule type" value="Genomic_DNA"/>
</dbReference>
<organism evidence="1 2">
    <name type="scientific">Pseudomonas putida</name>
    <name type="common">Arthrobacter siderocapsulatus</name>
    <dbReference type="NCBI Taxonomy" id="303"/>
    <lineage>
        <taxon>Bacteria</taxon>
        <taxon>Pseudomonadati</taxon>
        <taxon>Pseudomonadota</taxon>
        <taxon>Gammaproteobacteria</taxon>
        <taxon>Pseudomonadales</taxon>
        <taxon>Pseudomonadaceae</taxon>
        <taxon>Pseudomonas</taxon>
    </lineage>
</organism>
<comment type="caution">
    <text evidence="1">The sequence shown here is derived from an EMBL/GenBank/DDBJ whole genome shotgun (WGS) entry which is preliminary data.</text>
</comment>
<name>A0A3M8TL56_PSEPU</name>
<accession>A0A3M8TL56</accession>
<evidence type="ECO:0000313" key="2">
    <source>
        <dbReference type="Proteomes" id="UP000278162"/>
    </source>
</evidence>
<sequence length="96" mass="10822">MIDAMTTETRSRTTLISVGKQLHASPQTGQDRACLVRQSDGTERAFYLRIKVEAGIEHVDLDNAVTPREARQMAISQGYAPTHWMTVGDLRPTRFY</sequence>
<dbReference type="AlphaFoldDB" id="A0A3M8TL56"/>